<feature type="domain" description="FAD dependent oxidoreductase" evidence="2">
    <location>
        <begin position="6"/>
        <end position="357"/>
    </location>
</feature>
<comment type="caution">
    <text evidence="3">The sequence shown here is derived from an EMBL/GenBank/DDBJ whole genome shotgun (WGS) entry which is preliminary data.</text>
</comment>
<dbReference type="Gene3D" id="3.30.9.10">
    <property type="entry name" value="D-Amino Acid Oxidase, subunit A, domain 2"/>
    <property type="match status" value="1"/>
</dbReference>
<gene>
    <name evidence="3" type="ORF">GCM10009001_03620</name>
</gene>
<sequence>MKKAADIIIVGGSVIGSSVAYNLLNDGYTGKITVFEKDPIYEFSSTPRSAGGIRQLFTTAINIQISRYSLQKYKTFPDDMAINGEKSEIDFRQRGYLFLAKNENMTQLENQAKLQRQYGVDSNLLSPEELLTIIPELNINDLQGGLYSPEDGYLDPYSVMQGYAKKAKQLGANYQYEQVETILQDENGVSGVKLATGETYKAPIVINCAGPWAPALSARLNCPIPITPLKRQIIQFDIANPLTHDLPLTVDPAGVYFRHEGKSLIAGFSEKVKPGIDFRWSRDFFMEELWPVLGNRIDNFMRAKIVSGWAGMYSHNTEDQNAIIGEHPGINGYFMACGFSGHGMQQAPAVGKGLAELIMTGKYQTLDLSPLRFERFIEKDLLIEGAIV</sequence>
<dbReference type="Pfam" id="PF01266">
    <property type="entry name" value="DAO"/>
    <property type="match status" value="1"/>
</dbReference>
<dbReference type="SUPFAM" id="SSF51905">
    <property type="entry name" value="FAD/NAD(P)-binding domain"/>
    <property type="match status" value="1"/>
</dbReference>
<keyword evidence="1" id="KW-0560">Oxidoreductase</keyword>
<dbReference type="EMBL" id="BAAADS010000001">
    <property type="protein sequence ID" value="GAA0590886.1"/>
    <property type="molecule type" value="Genomic_DNA"/>
</dbReference>
<evidence type="ECO:0000259" key="2">
    <source>
        <dbReference type="Pfam" id="PF01266"/>
    </source>
</evidence>
<protein>
    <submittedName>
        <fullName evidence="3">FAD-binding oxidoreductase</fullName>
    </submittedName>
</protein>
<dbReference type="InterPro" id="IPR006076">
    <property type="entry name" value="FAD-dep_OxRdtase"/>
</dbReference>
<reference evidence="3 4" key="1">
    <citation type="journal article" date="2019" name="Int. J. Syst. Evol. Microbiol.">
        <title>The Global Catalogue of Microorganisms (GCM) 10K type strain sequencing project: providing services to taxonomists for standard genome sequencing and annotation.</title>
        <authorList>
            <consortium name="The Broad Institute Genomics Platform"/>
            <consortium name="The Broad Institute Genome Sequencing Center for Infectious Disease"/>
            <person name="Wu L."/>
            <person name="Ma J."/>
        </authorList>
    </citation>
    <scope>NUCLEOTIDE SEQUENCE [LARGE SCALE GENOMIC DNA]</scope>
    <source>
        <strain evidence="3 4">JCM 15395</strain>
    </source>
</reference>
<name>A0ABN1FHF8_9BACI</name>
<organism evidence="3 4">
    <name type="scientific">Virgibacillus siamensis</name>
    <dbReference type="NCBI Taxonomy" id="480071"/>
    <lineage>
        <taxon>Bacteria</taxon>
        <taxon>Bacillati</taxon>
        <taxon>Bacillota</taxon>
        <taxon>Bacilli</taxon>
        <taxon>Bacillales</taxon>
        <taxon>Bacillaceae</taxon>
        <taxon>Virgibacillus</taxon>
    </lineage>
</organism>
<accession>A0ABN1FHF8</accession>
<dbReference type="RefSeq" id="WP_343809750.1">
    <property type="nucleotide sequence ID" value="NZ_BAAADS010000001.1"/>
</dbReference>
<evidence type="ECO:0000256" key="1">
    <source>
        <dbReference type="ARBA" id="ARBA00023002"/>
    </source>
</evidence>
<dbReference type="PANTHER" id="PTHR13847">
    <property type="entry name" value="SARCOSINE DEHYDROGENASE-RELATED"/>
    <property type="match status" value="1"/>
</dbReference>
<dbReference type="PANTHER" id="PTHR13847:SF287">
    <property type="entry name" value="FAD-DEPENDENT OXIDOREDUCTASE DOMAIN-CONTAINING PROTEIN 1"/>
    <property type="match status" value="1"/>
</dbReference>
<dbReference type="InterPro" id="IPR036188">
    <property type="entry name" value="FAD/NAD-bd_sf"/>
</dbReference>
<evidence type="ECO:0000313" key="4">
    <source>
        <dbReference type="Proteomes" id="UP001500866"/>
    </source>
</evidence>
<evidence type="ECO:0000313" key="3">
    <source>
        <dbReference type="EMBL" id="GAA0590886.1"/>
    </source>
</evidence>
<dbReference type="Proteomes" id="UP001500866">
    <property type="component" value="Unassembled WGS sequence"/>
</dbReference>
<keyword evidence="4" id="KW-1185">Reference proteome</keyword>
<dbReference type="Gene3D" id="3.50.50.60">
    <property type="entry name" value="FAD/NAD(P)-binding domain"/>
    <property type="match status" value="1"/>
</dbReference>
<proteinExistence type="predicted"/>